<feature type="compositionally biased region" description="Basic and acidic residues" evidence="6">
    <location>
        <begin position="109"/>
        <end position="118"/>
    </location>
</feature>
<accession>A0A7S4M4W5</accession>
<dbReference type="EMBL" id="HBKP01001404">
    <property type="protein sequence ID" value="CAE2200542.1"/>
    <property type="molecule type" value="Transcribed_RNA"/>
</dbReference>
<feature type="region of interest" description="Disordered" evidence="6">
    <location>
        <begin position="1"/>
        <end position="200"/>
    </location>
</feature>
<comment type="subcellular location">
    <subcellularLocation>
        <location evidence="1">Cytoplasm</location>
        <location evidence="1">Cytoskeleton</location>
    </subcellularLocation>
</comment>
<feature type="domain" description="Transforming acidic coiled-coil-containing protein C-terminal" evidence="7">
    <location>
        <begin position="196"/>
        <end position="381"/>
    </location>
</feature>
<reference evidence="8" key="1">
    <citation type="submission" date="2021-01" db="EMBL/GenBank/DDBJ databases">
        <authorList>
            <person name="Corre E."/>
            <person name="Pelletier E."/>
            <person name="Niang G."/>
            <person name="Scheremetjew M."/>
            <person name="Finn R."/>
            <person name="Kale V."/>
            <person name="Holt S."/>
            <person name="Cochrane G."/>
            <person name="Meng A."/>
            <person name="Brown T."/>
            <person name="Cohen L."/>
        </authorList>
    </citation>
    <scope>NUCLEOTIDE SEQUENCE</scope>
    <source>
        <strain evidence="8">DIVA3 518/3/11/1/6</strain>
    </source>
</reference>
<dbReference type="GO" id="GO:0005856">
    <property type="term" value="C:cytoskeleton"/>
    <property type="evidence" value="ECO:0007669"/>
    <property type="project" value="UniProtKB-SubCell"/>
</dbReference>
<gene>
    <name evidence="8" type="ORF">VSP0166_LOCUS990</name>
</gene>
<proteinExistence type="inferred from homology"/>
<evidence type="ECO:0000256" key="5">
    <source>
        <dbReference type="ARBA" id="ARBA00023212"/>
    </source>
</evidence>
<dbReference type="Pfam" id="PF05010">
    <property type="entry name" value="TACC_C"/>
    <property type="match status" value="1"/>
</dbReference>
<evidence type="ECO:0000313" key="8">
    <source>
        <dbReference type="EMBL" id="CAE2200542.1"/>
    </source>
</evidence>
<feature type="compositionally biased region" description="Low complexity" evidence="6">
    <location>
        <begin position="310"/>
        <end position="326"/>
    </location>
</feature>
<organism evidence="8">
    <name type="scientific">Vannella robusta</name>
    <dbReference type="NCBI Taxonomy" id="1487602"/>
    <lineage>
        <taxon>Eukaryota</taxon>
        <taxon>Amoebozoa</taxon>
        <taxon>Discosea</taxon>
        <taxon>Flabellinia</taxon>
        <taxon>Vannellidae</taxon>
        <taxon>Vannella</taxon>
    </lineage>
</organism>
<dbReference type="Gene3D" id="1.20.5.1700">
    <property type="match status" value="1"/>
</dbReference>
<dbReference type="InterPro" id="IPR007707">
    <property type="entry name" value="TACC_C"/>
</dbReference>
<name>A0A7S4M4W5_9EUKA</name>
<keyword evidence="3" id="KW-0963">Cytoplasm</keyword>
<comment type="similarity">
    <text evidence="2">Belongs to the TACC family.</text>
</comment>
<feature type="region of interest" description="Disordered" evidence="6">
    <location>
        <begin position="310"/>
        <end position="332"/>
    </location>
</feature>
<feature type="compositionally biased region" description="Polar residues" evidence="6">
    <location>
        <begin position="137"/>
        <end position="151"/>
    </location>
</feature>
<evidence type="ECO:0000259" key="7">
    <source>
        <dbReference type="Pfam" id="PF05010"/>
    </source>
</evidence>
<evidence type="ECO:0000256" key="1">
    <source>
        <dbReference type="ARBA" id="ARBA00004245"/>
    </source>
</evidence>
<evidence type="ECO:0000256" key="3">
    <source>
        <dbReference type="ARBA" id="ARBA00022490"/>
    </source>
</evidence>
<protein>
    <recommendedName>
        <fullName evidence="7">Transforming acidic coiled-coil-containing protein C-terminal domain-containing protein</fullName>
    </recommendedName>
</protein>
<feature type="compositionally biased region" description="Basic and acidic residues" evidence="6">
    <location>
        <begin position="152"/>
        <end position="161"/>
    </location>
</feature>
<evidence type="ECO:0000256" key="2">
    <source>
        <dbReference type="ARBA" id="ARBA00009423"/>
    </source>
</evidence>
<sequence>MSSYEDAPLPAHQKKVPMTAEEEEEERIKQEIWEAVNKTRQERHEREERERKEREARRKAKKARNPNSASKPRKPALPDDSEASEKLLQQRRKLEADRKRFAQMRAAAAKKDTGKEVDIVIASPSSPKHTPERARRNQTPGPSSGPSSANKSPEEQPRTRNEQVQVKPIPMEEPKAPQLERPRETSRSTPPVSSDENEWKQRYVQLQQRFEAEQQAKARIEQVLAQYENTINSLMAEQEEAMQGSSSSGEVSQLQQQNKELLTELEATQAELEAVSEDHFKLAERYKGLTAQAKAQQQNEQRLQQQVQHLQQQLQSGSSEGSGIPEESAKLERFRSASAKQIQVLKLRYMKAESHIASLQTELKGKTQENEKLTQISDSLIAMLESANLDQ</sequence>
<keyword evidence="5" id="KW-0206">Cytoskeleton</keyword>
<dbReference type="AlphaFoldDB" id="A0A7S4M4W5"/>
<evidence type="ECO:0000256" key="4">
    <source>
        <dbReference type="ARBA" id="ARBA00023054"/>
    </source>
</evidence>
<feature type="compositionally biased region" description="Basic and acidic residues" evidence="6">
    <location>
        <begin position="26"/>
        <end position="56"/>
    </location>
</feature>
<feature type="compositionally biased region" description="Basic and acidic residues" evidence="6">
    <location>
        <begin position="170"/>
        <end position="186"/>
    </location>
</feature>
<evidence type="ECO:0000256" key="6">
    <source>
        <dbReference type="SAM" id="MobiDB-lite"/>
    </source>
</evidence>
<keyword evidence="4" id="KW-0175">Coiled coil</keyword>